<proteinExistence type="predicted"/>
<feature type="compositionally biased region" description="Polar residues" evidence="1">
    <location>
        <begin position="207"/>
        <end position="224"/>
    </location>
</feature>
<protein>
    <submittedName>
        <fullName evidence="2">Uncharacterized protein</fullName>
    </submittedName>
</protein>
<dbReference type="EMBL" id="BRXX01000007">
    <property type="protein sequence ID" value="GMH81739.1"/>
    <property type="molecule type" value="Genomic_DNA"/>
</dbReference>
<gene>
    <name evidence="2" type="ORF">TrVE_jg5226</name>
</gene>
<feature type="compositionally biased region" description="Basic and acidic residues" evidence="1">
    <location>
        <begin position="40"/>
        <end position="50"/>
    </location>
</feature>
<evidence type="ECO:0000313" key="3">
    <source>
        <dbReference type="Proteomes" id="UP001165160"/>
    </source>
</evidence>
<reference evidence="3" key="1">
    <citation type="journal article" date="2023" name="Commun. Biol.">
        <title>Genome analysis of Parmales, the sister group of diatoms, reveals the evolutionary specialization of diatoms from phago-mixotrophs to photoautotrophs.</title>
        <authorList>
            <person name="Ban H."/>
            <person name="Sato S."/>
            <person name="Yoshikawa S."/>
            <person name="Yamada K."/>
            <person name="Nakamura Y."/>
            <person name="Ichinomiya M."/>
            <person name="Sato N."/>
            <person name="Blanc-Mathieu R."/>
            <person name="Endo H."/>
            <person name="Kuwata A."/>
            <person name="Ogata H."/>
        </authorList>
    </citation>
    <scope>NUCLEOTIDE SEQUENCE [LARGE SCALE GENOMIC DNA]</scope>
    <source>
        <strain evidence="3">NIES 3699</strain>
    </source>
</reference>
<sequence length="254" mass="27168">MSFFAQSPRFMDTTVVGNLAVHTSRSLSSGRDVGPGSYSTEKHKSIEKKVSPKRVSVEFYNRPRTAGTPRSARKTNGGGAGGVSVSFTAAPSPGSFGTSERSSPLERNFIKGGIFFNGPKHEERYTVGPGSYQDAHYKGSPSVVASEMLHRSFNTKIKQARGSTFPSSPRTPRSYATSSPATPRSARSEGVGATASSFYGNIRRNSKSGPSSAGPKTNLFSSPHVSRPHENDFITQQTKLNRGKSLKAGSNSQQ</sequence>
<comment type="caution">
    <text evidence="2">The sequence shown here is derived from an EMBL/GenBank/DDBJ whole genome shotgun (WGS) entry which is preliminary data.</text>
</comment>
<feature type="region of interest" description="Disordered" evidence="1">
    <location>
        <begin position="25"/>
        <end position="53"/>
    </location>
</feature>
<dbReference type="AlphaFoldDB" id="A0A9W7EI05"/>
<feature type="compositionally biased region" description="Low complexity" evidence="1">
    <location>
        <begin position="163"/>
        <end position="174"/>
    </location>
</feature>
<organism evidence="2 3">
    <name type="scientific">Triparma verrucosa</name>
    <dbReference type="NCBI Taxonomy" id="1606542"/>
    <lineage>
        <taxon>Eukaryota</taxon>
        <taxon>Sar</taxon>
        <taxon>Stramenopiles</taxon>
        <taxon>Ochrophyta</taxon>
        <taxon>Bolidophyceae</taxon>
        <taxon>Parmales</taxon>
        <taxon>Triparmaceae</taxon>
        <taxon>Triparma</taxon>
    </lineage>
</organism>
<evidence type="ECO:0000256" key="1">
    <source>
        <dbReference type="SAM" id="MobiDB-lite"/>
    </source>
</evidence>
<evidence type="ECO:0000313" key="2">
    <source>
        <dbReference type="EMBL" id="GMH81739.1"/>
    </source>
</evidence>
<accession>A0A9W7EI05</accession>
<feature type="region of interest" description="Disordered" evidence="1">
    <location>
        <begin position="157"/>
        <end position="254"/>
    </location>
</feature>
<dbReference type="Proteomes" id="UP001165160">
    <property type="component" value="Unassembled WGS sequence"/>
</dbReference>
<keyword evidence="3" id="KW-1185">Reference proteome</keyword>
<name>A0A9W7EI05_9STRA</name>